<organism evidence="2">
    <name type="scientific">bioreactor metagenome</name>
    <dbReference type="NCBI Taxonomy" id="1076179"/>
    <lineage>
        <taxon>unclassified sequences</taxon>
        <taxon>metagenomes</taxon>
        <taxon>ecological metagenomes</taxon>
    </lineage>
</organism>
<feature type="transmembrane region" description="Helical" evidence="1">
    <location>
        <begin position="98"/>
        <end position="122"/>
    </location>
</feature>
<keyword evidence="1" id="KW-0812">Transmembrane</keyword>
<protein>
    <recommendedName>
        <fullName evidence="3">DUF3899 domain-containing protein</fullName>
    </recommendedName>
</protein>
<evidence type="ECO:0008006" key="3">
    <source>
        <dbReference type="Google" id="ProtNLM"/>
    </source>
</evidence>
<proteinExistence type="predicted"/>
<keyword evidence="1" id="KW-0472">Membrane</keyword>
<evidence type="ECO:0000256" key="1">
    <source>
        <dbReference type="SAM" id="Phobius"/>
    </source>
</evidence>
<reference evidence="2" key="1">
    <citation type="submission" date="2019-08" db="EMBL/GenBank/DDBJ databases">
        <authorList>
            <person name="Kucharzyk K."/>
            <person name="Murdoch R.W."/>
            <person name="Higgins S."/>
            <person name="Loffler F."/>
        </authorList>
    </citation>
    <scope>NUCLEOTIDE SEQUENCE</scope>
</reference>
<gene>
    <name evidence="2" type="ORF">SDC9_112511</name>
</gene>
<accession>A0A645BV14</accession>
<comment type="caution">
    <text evidence="2">The sequence shown here is derived from an EMBL/GenBank/DDBJ whole genome shotgun (WGS) entry which is preliminary data.</text>
</comment>
<sequence length="123" mass="13393">MKDNRINLVIKSLLWGIVWLGFAALIGFIITKVTSYKNFENVLFIEGVILVFVGIFASISGDPMALSMQGAGQNSGQYATNANLEITKMEREKSNRKLNISLAVSTFSLILGGLFSAGITFII</sequence>
<name>A0A645BV14_9ZZZZ</name>
<dbReference type="AlphaFoldDB" id="A0A645BV14"/>
<feature type="transmembrane region" description="Helical" evidence="1">
    <location>
        <begin position="42"/>
        <end position="59"/>
    </location>
</feature>
<dbReference type="EMBL" id="VSSQ01020611">
    <property type="protein sequence ID" value="MPM65614.1"/>
    <property type="molecule type" value="Genomic_DNA"/>
</dbReference>
<feature type="transmembrane region" description="Helical" evidence="1">
    <location>
        <begin position="12"/>
        <end position="30"/>
    </location>
</feature>
<keyword evidence="1" id="KW-1133">Transmembrane helix</keyword>
<evidence type="ECO:0000313" key="2">
    <source>
        <dbReference type="EMBL" id="MPM65614.1"/>
    </source>
</evidence>